<evidence type="ECO:0000256" key="3">
    <source>
        <dbReference type="PROSITE-ProRule" id="PRU00992"/>
    </source>
</evidence>
<name>B3S9V7_TRIAD</name>
<dbReference type="PANTHER" id="PTHR13132:SF29">
    <property type="entry name" value="ALPHA-(1,6)-FUCOSYLTRANSFERASE"/>
    <property type="match status" value="1"/>
</dbReference>
<dbReference type="Gene3D" id="3.40.50.11350">
    <property type="match status" value="1"/>
</dbReference>
<comment type="similarity">
    <text evidence="3">Belongs to the glycosyltransferase 23 family.</text>
</comment>
<dbReference type="Pfam" id="PF19745">
    <property type="entry name" value="FUT8_N_cat"/>
    <property type="match status" value="1"/>
</dbReference>
<evidence type="ECO:0000313" key="6">
    <source>
        <dbReference type="Proteomes" id="UP000009022"/>
    </source>
</evidence>
<proteinExistence type="inferred from homology"/>
<dbReference type="AlphaFoldDB" id="B3S9V7"/>
<accession>B3S9V7</accession>
<sequence>MPRKLFYDVVQYKCDPVAWWIGVLAQYIIQPSSDLKQLIDQSRKEFKFQSPIVGLHIRRSDKKTENEIFDIDRYMIKVNAYFNGLSKRKIIIKRRIFVVTDEPWLI</sequence>
<evidence type="ECO:0000256" key="1">
    <source>
        <dbReference type="ARBA" id="ARBA00022676"/>
    </source>
</evidence>
<dbReference type="PROSITE" id="PS51659">
    <property type="entry name" value="GT23"/>
    <property type="match status" value="1"/>
</dbReference>
<reference evidence="5 6" key="1">
    <citation type="journal article" date="2008" name="Nature">
        <title>The Trichoplax genome and the nature of placozoans.</title>
        <authorList>
            <person name="Srivastava M."/>
            <person name="Begovic E."/>
            <person name="Chapman J."/>
            <person name="Putnam N.H."/>
            <person name="Hellsten U."/>
            <person name="Kawashima T."/>
            <person name="Kuo A."/>
            <person name="Mitros T."/>
            <person name="Salamov A."/>
            <person name="Carpenter M.L."/>
            <person name="Signorovitch A.Y."/>
            <person name="Moreno M.A."/>
            <person name="Kamm K."/>
            <person name="Grimwood J."/>
            <person name="Schmutz J."/>
            <person name="Shapiro H."/>
            <person name="Grigoriev I.V."/>
            <person name="Buss L.W."/>
            <person name="Schierwater B."/>
            <person name="Dellaporta S.L."/>
            <person name="Rokhsar D.S."/>
        </authorList>
    </citation>
    <scope>NUCLEOTIDE SEQUENCE [LARGE SCALE GENOMIC DNA]</scope>
    <source>
        <strain evidence="5 6">Grell-BS-1999</strain>
    </source>
</reference>
<dbReference type="HOGENOM" id="CLU_149039_0_0_1"/>
<keyword evidence="2 3" id="KW-0808">Transferase</keyword>
<keyword evidence="6" id="KW-1185">Reference proteome</keyword>
<evidence type="ECO:0000313" key="5">
    <source>
        <dbReference type="EMBL" id="EDV20602.1"/>
    </source>
</evidence>
<dbReference type="InterPro" id="IPR027350">
    <property type="entry name" value="GT23_dom"/>
</dbReference>
<feature type="domain" description="GT23" evidence="4">
    <location>
        <begin position="1"/>
        <end position="106"/>
    </location>
</feature>
<protein>
    <recommendedName>
        <fullName evidence="4">GT23 domain-containing protein</fullName>
    </recommendedName>
</protein>
<dbReference type="PhylomeDB" id="B3S9V7"/>
<dbReference type="EMBL" id="DS985259">
    <property type="protein sequence ID" value="EDV20602.1"/>
    <property type="molecule type" value="Genomic_DNA"/>
</dbReference>
<dbReference type="GeneID" id="6758182"/>
<organism evidence="5 6">
    <name type="scientific">Trichoplax adhaerens</name>
    <name type="common">Trichoplax reptans</name>
    <dbReference type="NCBI Taxonomy" id="10228"/>
    <lineage>
        <taxon>Eukaryota</taxon>
        <taxon>Metazoa</taxon>
        <taxon>Placozoa</taxon>
        <taxon>Uniplacotomia</taxon>
        <taxon>Trichoplacea</taxon>
        <taxon>Trichoplacidae</taxon>
        <taxon>Trichoplax</taxon>
    </lineage>
</organism>
<dbReference type="RefSeq" id="XP_002117028.1">
    <property type="nucleotide sequence ID" value="XM_002116992.1"/>
</dbReference>
<evidence type="ECO:0000259" key="4">
    <source>
        <dbReference type="PROSITE" id="PS51659"/>
    </source>
</evidence>
<dbReference type="CTD" id="6758182"/>
<feature type="region of interest" description="Important for donor substrate binding" evidence="3">
    <location>
        <begin position="58"/>
        <end position="59"/>
    </location>
</feature>
<keyword evidence="1 3" id="KW-0328">Glycosyltransferase</keyword>
<dbReference type="eggNOG" id="KOG3705">
    <property type="taxonomic scope" value="Eukaryota"/>
</dbReference>
<feature type="non-terminal residue" evidence="5">
    <location>
        <position position="106"/>
    </location>
</feature>
<dbReference type="PANTHER" id="PTHR13132">
    <property type="entry name" value="ALPHA- 1,6 -FUCOSYLTRANSFERASE"/>
    <property type="match status" value="1"/>
</dbReference>
<gene>
    <name evidence="5" type="ORF">TRIADDRAFT_8120</name>
</gene>
<evidence type="ECO:0000256" key="2">
    <source>
        <dbReference type="ARBA" id="ARBA00022679"/>
    </source>
</evidence>
<dbReference type="InterPro" id="IPR045573">
    <property type="entry name" value="Fut8_N_cat"/>
</dbReference>
<dbReference type="KEGG" id="tad:TRIADDRAFT_8120"/>
<dbReference type="GO" id="GO:0016758">
    <property type="term" value="F:hexosyltransferase activity"/>
    <property type="evidence" value="ECO:0007669"/>
    <property type="project" value="UniProtKB-UniRule"/>
</dbReference>
<dbReference type="OrthoDB" id="2014825at2759"/>
<dbReference type="InParanoid" id="B3S9V7"/>
<dbReference type="Proteomes" id="UP000009022">
    <property type="component" value="Unassembled WGS sequence"/>
</dbReference>